<comment type="caution">
    <text evidence="1">The sequence shown here is derived from an EMBL/GenBank/DDBJ whole genome shotgun (WGS) entry which is preliminary data.</text>
</comment>
<dbReference type="EMBL" id="JAIWYP010000001">
    <property type="protein sequence ID" value="KAH3896751.1"/>
    <property type="molecule type" value="Genomic_DNA"/>
</dbReference>
<name>A0A9D4NL77_DREPO</name>
<sequence length="151" mass="16611">MPKDGTITAEVRLRITMATAAFAGLISRLLTSSSISFHLSTGFSSPTLSPSYCTAATLDTSRGNRTQDTGLSEQVSPKTARYLLPGAQYQIVRPEHDSSTYWPTRTPPNDSQTTKSGFVFEHVTGQESLCKNMLTKPLTEVAVRRPEEKLW</sequence>
<protein>
    <submittedName>
        <fullName evidence="1">Uncharacterized protein</fullName>
    </submittedName>
</protein>
<accession>A0A9D4NL77</accession>
<reference evidence="1" key="1">
    <citation type="journal article" date="2019" name="bioRxiv">
        <title>The Genome of the Zebra Mussel, Dreissena polymorpha: A Resource for Invasive Species Research.</title>
        <authorList>
            <person name="McCartney M.A."/>
            <person name="Auch B."/>
            <person name="Kono T."/>
            <person name="Mallez S."/>
            <person name="Zhang Y."/>
            <person name="Obille A."/>
            <person name="Becker A."/>
            <person name="Abrahante J.E."/>
            <person name="Garbe J."/>
            <person name="Badalamenti J.P."/>
            <person name="Herman A."/>
            <person name="Mangelson H."/>
            <person name="Liachko I."/>
            <person name="Sullivan S."/>
            <person name="Sone E.D."/>
            <person name="Koren S."/>
            <person name="Silverstein K.A.T."/>
            <person name="Beckman K.B."/>
            <person name="Gohl D.M."/>
        </authorList>
    </citation>
    <scope>NUCLEOTIDE SEQUENCE</scope>
    <source>
        <strain evidence="1">Duluth1</strain>
        <tissue evidence="1">Whole animal</tissue>
    </source>
</reference>
<gene>
    <name evidence="1" type="ORF">DPMN_020931</name>
</gene>
<keyword evidence="2" id="KW-1185">Reference proteome</keyword>
<reference evidence="1" key="2">
    <citation type="submission" date="2020-11" db="EMBL/GenBank/DDBJ databases">
        <authorList>
            <person name="McCartney M.A."/>
            <person name="Auch B."/>
            <person name="Kono T."/>
            <person name="Mallez S."/>
            <person name="Becker A."/>
            <person name="Gohl D.M."/>
            <person name="Silverstein K.A.T."/>
            <person name="Koren S."/>
            <person name="Bechman K.B."/>
            <person name="Herman A."/>
            <person name="Abrahante J.E."/>
            <person name="Garbe J."/>
        </authorList>
    </citation>
    <scope>NUCLEOTIDE SEQUENCE</scope>
    <source>
        <strain evidence="1">Duluth1</strain>
        <tissue evidence="1">Whole animal</tissue>
    </source>
</reference>
<dbReference type="Proteomes" id="UP000828390">
    <property type="component" value="Unassembled WGS sequence"/>
</dbReference>
<proteinExistence type="predicted"/>
<organism evidence="1 2">
    <name type="scientific">Dreissena polymorpha</name>
    <name type="common">Zebra mussel</name>
    <name type="synonym">Mytilus polymorpha</name>
    <dbReference type="NCBI Taxonomy" id="45954"/>
    <lineage>
        <taxon>Eukaryota</taxon>
        <taxon>Metazoa</taxon>
        <taxon>Spiralia</taxon>
        <taxon>Lophotrochozoa</taxon>
        <taxon>Mollusca</taxon>
        <taxon>Bivalvia</taxon>
        <taxon>Autobranchia</taxon>
        <taxon>Heteroconchia</taxon>
        <taxon>Euheterodonta</taxon>
        <taxon>Imparidentia</taxon>
        <taxon>Neoheterodontei</taxon>
        <taxon>Myida</taxon>
        <taxon>Dreissenoidea</taxon>
        <taxon>Dreissenidae</taxon>
        <taxon>Dreissena</taxon>
    </lineage>
</organism>
<dbReference type="AlphaFoldDB" id="A0A9D4NL77"/>
<evidence type="ECO:0000313" key="1">
    <source>
        <dbReference type="EMBL" id="KAH3896751.1"/>
    </source>
</evidence>
<evidence type="ECO:0000313" key="2">
    <source>
        <dbReference type="Proteomes" id="UP000828390"/>
    </source>
</evidence>